<reference evidence="5" key="1">
    <citation type="journal article" date="2020" name="Phytopathology">
        <title>Genome Sequence Resources of Colletotrichum truncatum, C. plurivorum, C. musicola, and C. sojae: Four Species Pathogenic to Soybean (Glycine max).</title>
        <authorList>
            <person name="Rogerio F."/>
            <person name="Boufleur T.R."/>
            <person name="Ciampi-Guillardi M."/>
            <person name="Sukno S.A."/>
            <person name="Thon M.R."/>
            <person name="Massola Junior N.S."/>
            <person name="Baroncelli R."/>
        </authorList>
    </citation>
    <scope>NUCLEOTIDE SEQUENCE</scope>
    <source>
        <strain evidence="5">LFN00145</strain>
    </source>
</reference>
<dbReference type="InterPro" id="IPR050425">
    <property type="entry name" value="NAD(P)_dehydrat-like"/>
</dbReference>
<keyword evidence="6" id="KW-1185">Reference proteome</keyword>
<dbReference type="Pfam" id="PF01370">
    <property type="entry name" value="Epimerase"/>
    <property type="match status" value="1"/>
</dbReference>
<proteinExistence type="inferred from homology"/>
<keyword evidence="1" id="KW-0560">Oxidoreductase</keyword>
<dbReference type="AlphaFoldDB" id="A0A8H6N890"/>
<dbReference type="Proteomes" id="UP000654918">
    <property type="component" value="Unassembled WGS sequence"/>
</dbReference>
<sequence length="209" mass="22862">MRKYLPTWAALEYTSEVSVHLQHHVFFDYVYSSGSWILVTGASGFLVSHICLQFIERGYKVRASVRDPAQSSWLREGRFEPYANTGAIELVSVTHLGADGAYDDEIKGVSGIIHTAFVTNIVPDPSEVITPMVAAIRSITNAAIRESSVKVVVFTGSAITSKKEVWRFVEQGDLPFNVNVMSLGGIIGELLHKKHVNGPAGWAPDTTNA</sequence>
<comment type="similarity">
    <text evidence="2">Belongs to the NAD(P)-dependent epimerase/dehydratase family. Dihydroflavonol-4-reductase subfamily.</text>
</comment>
<gene>
    <name evidence="5" type="ORF">CPLU01_11080</name>
</gene>
<dbReference type="Gene3D" id="3.40.50.720">
    <property type="entry name" value="NAD(P)-binding Rossmann-like Domain"/>
    <property type="match status" value="1"/>
</dbReference>
<evidence type="ECO:0000256" key="3">
    <source>
        <dbReference type="SAM" id="Phobius"/>
    </source>
</evidence>
<dbReference type="InterPro" id="IPR036291">
    <property type="entry name" value="NAD(P)-bd_dom_sf"/>
</dbReference>
<evidence type="ECO:0000313" key="5">
    <source>
        <dbReference type="EMBL" id="KAF6824012.1"/>
    </source>
</evidence>
<dbReference type="EMBL" id="WIGO01000201">
    <property type="protein sequence ID" value="KAF6824012.1"/>
    <property type="molecule type" value="Genomic_DNA"/>
</dbReference>
<evidence type="ECO:0000256" key="1">
    <source>
        <dbReference type="ARBA" id="ARBA00023002"/>
    </source>
</evidence>
<dbReference type="SUPFAM" id="SSF51735">
    <property type="entry name" value="NAD(P)-binding Rossmann-fold domains"/>
    <property type="match status" value="1"/>
</dbReference>
<keyword evidence="3" id="KW-0472">Membrane</keyword>
<feature type="domain" description="NAD-dependent epimerase/dehydratase" evidence="4">
    <location>
        <begin position="37"/>
        <end position="158"/>
    </location>
</feature>
<evidence type="ECO:0000259" key="4">
    <source>
        <dbReference type="Pfam" id="PF01370"/>
    </source>
</evidence>
<protein>
    <recommendedName>
        <fullName evidence="4">NAD-dependent epimerase/dehydratase domain-containing protein</fullName>
    </recommendedName>
</protein>
<dbReference type="GO" id="GO:0016616">
    <property type="term" value="F:oxidoreductase activity, acting on the CH-OH group of donors, NAD or NADP as acceptor"/>
    <property type="evidence" value="ECO:0007669"/>
    <property type="project" value="TreeGrafter"/>
</dbReference>
<dbReference type="PANTHER" id="PTHR10366">
    <property type="entry name" value="NAD DEPENDENT EPIMERASE/DEHYDRATASE"/>
    <property type="match status" value="1"/>
</dbReference>
<comment type="caution">
    <text evidence="5">The sequence shown here is derived from an EMBL/GenBank/DDBJ whole genome shotgun (WGS) entry which is preliminary data.</text>
</comment>
<name>A0A8H6N890_9PEZI</name>
<accession>A0A8H6N890</accession>
<feature type="transmembrane region" description="Helical" evidence="3">
    <location>
        <begin position="36"/>
        <end position="55"/>
    </location>
</feature>
<organism evidence="5 6">
    <name type="scientific">Colletotrichum plurivorum</name>
    <dbReference type="NCBI Taxonomy" id="2175906"/>
    <lineage>
        <taxon>Eukaryota</taxon>
        <taxon>Fungi</taxon>
        <taxon>Dikarya</taxon>
        <taxon>Ascomycota</taxon>
        <taxon>Pezizomycotina</taxon>
        <taxon>Sordariomycetes</taxon>
        <taxon>Hypocreomycetidae</taxon>
        <taxon>Glomerellales</taxon>
        <taxon>Glomerellaceae</taxon>
        <taxon>Colletotrichum</taxon>
        <taxon>Colletotrichum orchidearum species complex</taxon>
    </lineage>
</organism>
<keyword evidence="3" id="KW-1133">Transmembrane helix</keyword>
<evidence type="ECO:0000313" key="6">
    <source>
        <dbReference type="Proteomes" id="UP000654918"/>
    </source>
</evidence>
<keyword evidence="3" id="KW-0812">Transmembrane</keyword>
<dbReference type="InterPro" id="IPR001509">
    <property type="entry name" value="Epimerase_deHydtase"/>
</dbReference>
<dbReference type="PANTHER" id="PTHR10366:SF562">
    <property type="entry name" value="ALDEHYDE REDUCTASE II (AFU_ORTHOLOGUE AFUA_1G11360)"/>
    <property type="match status" value="1"/>
</dbReference>
<evidence type="ECO:0000256" key="2">
    <source>
        <dbReference type="ARBA" id="ARBA00023445"/>
    </source>
</evidence>